<dbReference type="Gene3D" id="6.10.250.660">
    <property type="match status" value="1"/>
</dbReference>
<dbReference type="EMBL" id="CP014672">
    <property type="protein sequence ID" value="ANW98916.1"/>
    <property type="molecule type" value="Genomic_DNA"/>
</dbReference>
<evidence type="ECO:0000313" key="3">
    <source>
        <dbReference type="Proteomes" id="UP000092971"/>
    </source>
</evidence>
<evidence type="ECO:0000256" key="1">
    <source>
        <dbReference type="SAM" id="Coils"/>
    </source>
</evidence>
<dbReference type="PANTHER" id="PTHR35794">
    <property type="entry name" value="CELL DIVISION PROTEIN DIVIVA"/>
    <property type="match status" value="1"/>
</dbReference>
<sequence>MNFTPNDLSNIVFRRSVVRGVDENQVYEVIQKIIEDYSDYIRELMKAKEQVMELKDRLAHYEKMEDTLKKSLILAQQSSSEIISNAEKKAENIIAEAQNKAKEIIDEANREVVKIQFEAERLKKDMAVYKSKALSLLQSQMKLLNEME</sequence>
<keyword evidence="1" id="KW-0175">Coiled coil</keyword>
<gene>
    <name evidence="2" type="ORF">CSTERTH_07720</name>
</gene>
<dbReference type="Proteomes" id="UP000092971">
    <property type="component" value="Chromosome"/>
</dbReference>
<name>A0A1B1YDR6_THEST</name>
<evidence type="ECO:0000313" key="2">
    <source>
        <dbReference type="EMBL" id="ANW98916.1"/>
    </source>
</evidence>
<dbReference type="GO" id="GO:0051301">
    <property type="term" value="P:cell division"/>
    <property type="evidence" value="ECO:0007669"/>
    <property type="project" value="UniProtKB-KW"/>
</dbReference>
<dbReference type="InterPro" id="IPR007793">
    <property type="entry name" value="DivIVA_fam"/>
</dbReference>
<feature type="coiled-coil region" evidence="1">
    <location>
        <begin position="30"/>
        <end position="125"/>
    </location>
</feature>
<reference evidence="2 3" key="1">
    <citation type="submission" date="2016-02" db="EMBL/GenBank/DDBJ databases">
        <title>Comparison of Clostridium stercorarium subspecies using comparative genomics and transcriptomics.</title>
        <authorList>
            <person name="Schellenberg J."/>
            <person name="Thallinger G."/>
            <person name="Levin D.B."/>
            <person name="Zhang X."/>
            <person name="Alvare G."/>
            <person name="Fristensky B."/>
            <person name="Sparling R."/>
        </authorList>
    </citation>
    <scope>NUCLEOTIDE SEQUENCE [LARGE SCALE GENOMIC DNA]</scope>
    <source>
        <strain evidence="2 3">DSM 2910</strain>
    </source>
</reference>
<proteinExistence type="predicted"/>
<organism evidence="2 3">
    <name type="scientific">Thermoclostridium stercorarium subsp. thermolacticum DSM 2910</name>
    <dbReference type="NCBI Taxonomy" id="1121336"/>
    <lineage>
        <taxon>Bacteria</taxon>
        <taxon>Bacillati</taxon>
        <taxon>Bacillota</taxon>
        <taxon>Clostridia</taxon>
        <taxon>Eubacteriales</taxon>
        <taxon>Oscillospiraceae</taxon>
        <taxon>Thermoclostridium</taxon>
    </lineage>
</organism>
<keyword evidence="2" id="KW-0131">Cell cycle</keyword>
<dbReference type="PANTHER" id="PTHR35794:SF2">
    <property type="entry name" value="CELL DIVISION PROTEIN DIVIVA"/>
    <property type="match status" value="1"/>
</dbReference>
<protein>
    <submittedName>
        <fullName evidence="2">Cell division protein DivIVA</fullName>
    </submittedName>
</protein>
<dbReference type="AlphaFoldDB" id="A0A1B1YDR6"/>
<dbReference type="RefSeq" id="WP_015359250.1">
    <property type="nucleotide sequence ID" value="NZ_CP014672.1"/>
</dbReference>
<keyword evidence="2" id="KW-0132">Cell division</keyword>
<dbReference type="Pfam" id="PF05103">
    <property type="entry name" value="DivIVA"/>
    <property type="match status" value="1"/>
</dbReference>
<dbReference type="OrthoDB" id="9815492at2"/>
<accession>A0A1B1YDR6</accession>